<keyword evidence="1" id="KW-0853">WD repeat</keyword>
<evidence type="ECO:0000313" key="3">
    <source>
        <dbReference type="Proteomes" id="UP000689195"/>
    </source>
</evidence>
<reference evidence="2" key="1">
    <citation type="submission" date="2021-01" db="EMBL/GenBank/DDBJ databases">
        <authorList>
            <consortium name="Genoscope - CEA"/>
            <person name="William W."/>
        </authorList>
    </citation>
    <scope>NUCLEOTIDE SEQUENCE</scope>
</reference>
<dbReference type="OrthoDB" id="319852at2759"/>
<feature type="repeat" description="WD" evidence="1">
    <location>
        <begin position="1"/>
        <end position="24"/>
    </location>
</feature>
<protein>
    <submittedName>
        <fullName evidence="2">Uncharacterized protein</fullName>
    </submittedName>
</protein>
<keyword evidence="3" id="KW-1185">Reference proteome</keyword>
<proteinExistence type="predicted"/>
<accession>A0A8S1YJD5</accession>
<dbReference type="GO" id="GO:0097361">
    <property type="term" value="C:cytosolic [4Fe-4S] assembly targeting complex"/>
    <property type="evidence" value="ECO:0007669"/>
    <property type="project" value="TreeGrafter"/>
</dbReference>
<dbReference type="InterPro" id="IPR019775">
    <property type="entry name" value="WD40_repeat_CS"/>
</dbReference>
<dbReference type="PROSITE" id="PS50082">
    <property type="entry name" value="WD_REPEATS_2"/>
    <property type="match status" value="1"/>
</dbReference>
<dbReference type="PANTHER" id="PTHR19920">
    <property type="entry name" value="WD40 PROTEIN CIAO1"/>
    <property type="match status" value="1"/>
</dbReference>
<dbReference type="PROSITE" id="PS00678">
    <property type="entry name" value="WD_REPEATS_1"/>
    <property type="match status" value="1"/>
</dbReference>
<sequence>MLNKQEDQLISGGLDYSIKVWNVDFIKNNLNFQYSLDQHGNCMESFSFNSSETILVSCGYNHFIIWEKGEQGKWEFKYRKDVSDYGRKIYLINDQQLLWVTLKKNVDDILVFEIQNGVFQQNNNKTIKLNNNNECDDVSYFPIIHNKDKNIILVRHKHNIYPIRQLNDGTFNIIVTLDCQNDIYGTMSNNGQYLVFWDYKYKKYQSHEILNK</sequence>
<dbReference type="GO" id="GO:0016226">
    <property type="term" value="P:iron-sulfur cluster assembly"/>
    <property type="evidence" value="ECO:0007669"/>
    <property type="project" value="TreeGrafter"/>
</dbReference>
<dbReference type="AlphaFoldDB" id="A0A8S1YJD5"/>
<evidence type="ECO:0000313" key="2">
    <source>
        <dbReference type="EMBL" id="CAD8213628.1"/>
    </source>
</evidence>
<evidence type="ECO:0000256" key="1">
    <source>
        <dbReference type="PROSITE-ProRule" id="PRU00221"/>
    </source>
</evidence>
<dbReference type="PANTHER" id="PTHR19920:SF0">
    <property type="entry name" value="CYTOSOLIC IRON-SULFUR PROTEIN ASSEMBLY PROTEIN CIAO1-RELATED"/>
    <property type="match status" value="1"/>
</dbReference>
<dbReference type="Proteomes" id="UP000689195">
    <property type="component" value="Unassembled WGS sequence"/>
</dbReference>
<dbReference type="InterPro" id="IPR001680">
    <property type="entry name" value="WD40_rpt"/>
</dbReference>
<dbReference type="EMBL" id="CAJJDO010000182">
    <property type="protein sequence ID" value="CAD8213628.1"/>
    <property type="molecule type" value="Genomic_DNA"/>
</dbReference>
<organism evidence="2 3">
    <name type="scientific">Paramecium pentaurelia</name>
    <dbReference type="NCBI Taxonomy" id="43138"/>
    <lineage>
        <taxon>Eukaryota</taxon>
        <taxon>Sar</taxon>
        <taxon>Alveolata</taxon>
        <taxon>Ciliophora</taxon>
        <taxon>Intramacronucleata</taxon>
        <taxon>Oligohymenophorea</taxon>
        <taxon>Peniculida</taxon>
        <taxon>Parameciidae</taxon>
        <taxon>Paramecium</taxon>
    </lineage>
</organism>
<name>A0A8S1YJD5_9CILI</name>
<comment type="caution">
    <text evidence="2">The sequence shown here is derived from an EMBL/GenBank/DDBJ whole genome shotgun (WGS) entry which is preliminary data.</text>
</comment>
<gene>
    <name evidence="2" type="ORF">PPENT_87.1.T1820026</name>
</gene>